<dbReference type="PROSITE" id="PS00018">
    <property type="entry name" value="EF_HAND_1"/>
    <property type="match status" value="2"/>
</dbReference>
<dbReference type="EMBL" id="JAZBJZ010000007">
    <property type="protein sequence ID" value="MEE3715768.1"/>
    <property type="molecule type" value="Genomic_DNA"/>
</dbReference>
<accession>A0AAW9PZ70</accession>
<comment type="caution">
    <text evidence="2">The sequence shown here is derived from an EMBL/GenBank/DDBJ whole genome shotgun (WGS) entry which is preliminary data.</text>
</comment>
<dbReference type="GO" id="GO:0005509">
    <property type="term" value="F:calcium ion binding"/>
    <property type="evidence" value="ECO:0007669"/>
    <property type="project" value="InterPro"/>
</dbReference>
<sequence length="389" mass="44236">MLDINQDGFVGEKDFELISQNFSQLYKWSLDSPEFDDIQDQFTSQWHGYLHLADRNGDDLLSEEEFIENFDRQFAAKQGYDAPLFKQFIRTMCDILNVSGTGEISQEEYFYFCKAHGLQDDEIEVGFQKIDPIGLGSISRTEFLRAIREFFCSNDPNSSGNWIFGDFDYKSIHPVDTFNEAETEVEAAAKVTSAEIVDNIPVEMVDDIPANLDDYPLPSLELDRTDDSPQERSPKFTSYFSYVQARLEPILLEYIGPVASIYLNQATLQVFSIPDLIERLSQYVPATRQAEFQAAVNTEIETIDAELKQGISTKPISLSPLTNVTNDQIGQDFIDRCEQELIDIIGPMARLILQRTLALEPSSQTQLVELLAQQLPSPAYATKFRDRFS</sequence>
<name>A0AAW9PZ70_9CYAN</name>
<keyword evidence="3" id="KW-1185">Reference proteome</keyword>
<dbReference type="InterPro" id="IPR058395">
    <property type="entry name" value="DUF8082"/>
</dbReference>
<dbReference type="InterPro" id="IPR002048">
    <property type="entry name" value="EF_hand_dom"/>
</dbReference>
<evidence type="ECO:0000313" key="3">
    <source>
        <dbReference type="Proteomes" id="UP001333818"/>
    </source>
</evidence>
<dbReference type="InterPro" id="IPR011992">
    <property type="entry name" value="EF-hand-dom_pair"/>
</dbReference>
<evidence type="ECO:0000259" key="1">
    <source>
        <dbReference type="PROSITE" id="PS50222"/>
    </source>
</evidence>
<evidence type="ECO:0000313" key="2">
    <source>
        <dbReference type="EMBL" id="MEE3715768.1"/>
    </source>
</evidence>
<dbReference type="AlphaFoldDB" id="A0AAW9PZ70"/>
<reference evidence="2" key="1">
    <citation type="submission" date="2024-01" db="EMBL/GenBank/DDBJ databases">
        <title>Bank of Algae and Cyanobacteria of the Azores (BACA) strain genomes.</title>
        <authorList>
            <person name="Luz R."/>
            <person name="Cordeiro R."/>
            <person name="Fonseca A."/>
            <person name="Goncalves V."/>
        </authorList>
    </citation>
    <scope>NUCLEOTIDE SEQUENCE</scope>
    <source>
        <strain evidence="2">BACA0141</strain>
    </source>
</reference>
<dbReference type="Pfam" id="PF26309">
    <property type="entry name" value="DUF8082"/>
    <property type="match status" value="2"/>
</dbReference>
<dbReference type="Proteomes" id="UP001333818">
    <property type="component" value="Unassembled WGS sequence"/>
</dbReference>
<dbReference type="SUPFAM" id="SSF47473">
    <property type="entry name" value="EF-hand"/>
    <property type="match status" value="1"/>
</dbReference>
<proteinExistence type="predicted"/>
<dbReference type="PROSITE" id="PS50222">
    <property type="entry name" value="EF_HAND_2"/>
    <property type="match status" value="1"/>
</dbReference>
<organism evidence="2 3">
    <name type="scientific">Tumidithrix elongata BACA0141</name>
    <dbReference type="NCBI Taxonomy" id="2716417"/>
    <lineage>
        <taxon>Bacteria</taxon>
        <taxon>Bacillati</taxon>
        <taxon>Cyanobacteriota</taxon>
        <taxon>Cyanophyceae</taxon>
        <taxon>Pseudanabaenales</taxon>
        <taxon>Pseudanabaenaceae</taxon>
        <taxon>Tumidithrix</taxon>
        <taxon>Tumidithrix elongata</taxon>
    </lineage>
</organism>
<gene>
    <name evidence="2" type="ORF">V2H45_03290</name>
</gene>
<dbReference type="Gene3D" id="1.10.238.10">
    <property type="entry name" value="EF-hand"/>
    <property type="match status" value="1"/>
</dbReference>
<protein>
    <submittedName>
        <fullName evidence="2">EF-hand domain-containing protein</fullName>
    </submittedName>
</protein>
<feature type="domain" description="EF-hand" evidence="1">
    <location>
        <begin position="118"/>
        <end position="153"/>
    </location>
</feature>
<dbReference type="InterPro" id="IPR018247">
    <property type="entry name" value="EF_Hand_1_Ca_BS"/>
</dbReference>